<keyword evidence="2 4" id="KW-0689">Ribosomal protein</keyword>
<dbReference type="HAMAP" id="MF_00251">
    <property type="entry name" value="Ribosomal_bL36"/>
    <property type="match status" value="1"/>
</dbReference>
<dbReference type="InterPro" id="IPR000473">
    <property type="entry name" value="Ribosomal_bL36"/>
</dbReference>
<evidence type="ECO:0000256" key="2">
    <source>
        <dbReference type="ARBA" id="ARBA00022980"/>
    </source>
</evidence>
<proteinExistence type="inferred from homology"/>
<gene>
    <name evidence="5" type="primary">rpl36</name>
</gene>
<keyword evidence="3 4" id="KW-0687">Ribonucleoprotein</keyword>
<name>A0A385GNT8_9APIC</name>
<organism evidence="5">
    <name type="scientific">Babesia duncani</name>
    <dbReference type="NCBI Taxonomy" id="323732"/>
    <lineage>
        <taxon>Eukaryota</taxon>
        <taxon>Sar</taxon>
        <taxon>Alveolata</taxon>
        <taxon>Apicomplexa</taxon>
        <taxon>Aconoidasida</taxon>
        <taxon>Piroplasmida</taxon>
        <taxon>Babesiidae</taxon>
        <taxon>Babesia</taxon>
    </lineage>
</organism>
<dbReference type="GO" id="GO:1990904">
    <property type="term" value="C:ribonucleoprotein complex"/>
    <property type="evidence" value="ECO:0007669"/>
    <property type="project" value="UniProtKB-KW"/>
</dbReference>
<dbReference type="InterPro" id="IPR035977">
    <property type="entry name" value="Ribosomal_bL36_sp"/>
</dbReference>
<dbReference type="SUPFAM" id="SSF57840">
    <property type="entry name" value="Ribosomal protein L36"/>
    <property type="match status" value="1"/>
</dbReference>
<dbReference type="NCBIfam" id="TIGR01022">
    <property type="entry name" value="rpmJ_bact"/>
    <property type="match status" value="1"/>
</dbReference>
<comment type="similarity">
    <text evidence="1 4">Belongs to the bacterial ribosomal protein bL36 family.</text>
</comment>
<evidence type="ECO:0000256" key="4">
    <source>
        <dbReference type="RuleBase" id="RU000570"/>
    </source>
</evidence>
<dbReference type="AlphaFoldDB" id="A0A385GNT8"/>
<sequence length="38" mass="4694">MKIRSSVRKICKNCKIIRRYNKLSNICNTFKKHKQRQK</sequence>
<dbReference type="PANTHER" id="PTHR42888:SF1">
    <property type="entry name" value="LARGE RIBOSOMAL SUBUNIT PROTEIN BL36C"/>
    <property type="match status" value="1"/>
</dbReference>
<reference evidence="5" key="1">
    <citation type="journal article" date="2018" name="Int. J. Parasitol.">
        <title>Insights into the evolution and drug susceptibility of Babesia duncani from the sequence of its mitochondrial and apicoplast genomes.</title>
        <authorList>
            <person name="Virji A.Z."/>
            <person name="Thekkiniath J."/>
            <person name="Ma W."/>
            <person name="Lawres L."/>
            <person name="Knight J."/>
            <person name="Swei A."/>
            <person name="Roch K.L."/>
            <person name="Ben Mamoun C."/>
        </authorList>
    </citation>
    <scope>NUCLEOTIDE SEQUENCE</scope>
    <source>
        <strain evidence="5">WA-1</strain>
    </source>
</reference>
<dbReference type="GO" id="GO:0005840">
    <property type="term" value="C:ribosome"/>
    <property type="evidence" value="ECO:0007669"/>
    <property type="project" value="UniProtKB-KW"/>
</dbReference>
<dbReference type="EMBL" id="MH107388">
    <property type="protein sequence ID" value="AXX76202.1"/>
    <property type="molecule type" value="Genomic_DNA"/>
</dbReference>
<dbReference type="Pfam" id="PF00444">
    <property type="entry name" value="Ribosomal_L36"/>
    <property type="match status" value="1"/>
</dbReference>
<evidence type="ECO:0000256" key="1">
    <source>
        <dbReference type="ARBA" id="ARBA00007645"/>
    </source>
</evidence>
<dbReference type="GO" id="GO:0005737">
    <property type="term" value="C:cytoplasm"/>
    <property type="evidence" value="ECO:0007669"/>
    <property type="project" value="UniProtKB-ARBA"/>
</dbReference>
<evidence type="ECO:0000313" key="5">
    <source>
        <dbReference type="EMBL" id="AXX76202.1"/>
    </source>
</evidence>
<dbReference type="PANTHER" id="PTHR42888">
    <property type="entry name" value="50S RIBOSOMAL PROTEIN L36, CHLOROPLASTIC"/>
    <property type="match status" value="1"/>
</dbReference>
<dbReference type="GO" id="GO:0003735">
    <property type="term" value="F:structural constituent of ribosome"/>
    <property type="evidence" value="ECO:0007669"/>
    <property type="project" value="InterPro"/>
</dbReference>
<evidence type="ECO:0000256" key="3">
    <source>
        <dbReference type="ARBA" id="ARBA00023274"/>
    </source>
</evidence>
<accession>A0A385GNT8</accession>
<dbReference type="GO" id="GO:0006412">
    <property type="term" value="P:translation"/>
    <property type="evidence" value="ECO:0007669"/>
    <property type="project" value="InterPro"/>
</dbReference>
<protein>
    <recommendedName>
        <fullName evidence="4">Ribosomal protein</fullName>
    </recommendedName>
</protein>